<keyword evidence="7" id="KW-1185">Reference proteome</keyword>
<evidence type="ECO:0000256" key="1">
    <source>
        <dbReference type="ARBA" id="ARBA00001946"/>
    </source>
</evidence>
<evidence type="ECO:0000259" key="5">
    <source>
        <dbReference type="PROSITE" id="PS51462"/>
    </source>
</evidence>
<dbReference type="InterPro" id="IPR020476">
    <property type="entry name" value="Nudix_hydrolase"/>
</dbReference>
<dbReference type="PANTHER" id="PTHR43046">
    <property type="entry name" value="GDP-MANNOSE MANNOSYL HYDROLASE"/>
    <property type="match status" value="1"/>
</dbReference>
<evidence type="ECO:0000313" key="6">
    <source>
        <dbReference type="EMBL" id="GAA0580546.1"/>
    </source>
</evidence>
<dbReference type="PROSITE" id="PS51462">
    <property type="entry name" value="NUDIX"/>
    <property type="match status" value="1"/>
</dbReference>
<dbReference type="PRINTS" id="PR00502">
    <property type="entry name" value="NUDIXFAMILY"/>
</dbReference>
<feature type="domain" description="Nudix hydrolase" evidence="5">
    <location>
        <begin position="38"/>
        <end position="168"/>
    </location>
</feature>
<name>A0ABP3Q5J0_9ACTN</name>
<dbReference type="Pfam" id="PF00293">
    <property type="entry name" value="NUDIX"/>
    <property type="match status" value="1"/>
</dbReference>
<dbReference type="InterPro" id="IPR015797">
    <property type="entry name" value="NUDIX_hydrolase-like_dom_sf"/>
</dbReference>
<dbReference type="Proteomes" id="UP001500668">
    <property type="component" value="Unassembled WGS sequence"/>
</dbReference>
<reference evidence="7" key="1">
    <citation type="journal article" date="2019" name="Int. J. Syst. Evol. Microbiol.">
        <title>The Global Catalogue of Microorganisms (GCM) 10K type strain sequencing project: providing services to taxonomists for standard genome sequencing and annotation.</title>
        <authorList>
            <consortium name="The Broad Institute Genomics Platform"/>
            <consortium name="The Broad Institute Genome Sequencing Center for Infectious Disease"/>
            <person name="Wu L."/>
            <person name="Ma J."/>
        </authorList>
    </citation>
    <scope>NUCLEOTIDE SEQUENCE [LARGE SCALE GENOMIC DNA]</scope>
    <source>
        <strain evidence="7">JCM 5067</strain>
    </source>
</reference>
<comment type="caution">
    <text evidence="6">The sequence shown here is derived from an EMBL/GenBank/DDBJ whole genome shotgun (WGS) entry which is preliminary data.</text>
</comment>
<dbReference type="InterPro" id="IPR020084">
    <property type="entry name" value="NUDIX_hydrolase_CS"/>
</dbReference>
<evidence type="ECO:0000313" key="7">
    <source>
        <dbReference type="Proteomes" id="UP001500668"/>
    </source>
</evidence>
<dbReference type="EMBL" id="BAAACA010000005">
    <property type="protein sequence ID" value="GAA0580546.1"/>
    <property type="molecule type" value="Genomic_DNA"/>
</dbReference>
<organism evidence="6 7">
    <name type="scientific">Streptomyces crystallinus</name>
    <dbReference type="NCBI Taxonomy" id="68191"/>
    <lineage>
        <taxon>Bacteria</taxon>
        <taxon>Bacillati</taxon>
        <taxon>Actinomycetota</taxon>
        <taxon>Actinomycetes</taxon>
        <taxon>Kitasatosporales</taxon>
        <taxon>Streptomycetaceae</taxon>
        <taxon>Streptomyces</taxon>
    </lineage>
</organism>
<accession>A0ABP3Q5J0</accession>
<evidence type="ECO:0000256" key="2">
    <source>
        <dbReference type="ARBA" id="ARBA00005582"/>
    </source>
</evidence>
<comment type="similarity">
    <text evidence="2 4">Belongs to the Nudix hydrolase family.</text>
</comment>
<evidence type="ECO:0000256" key="3">
    <source>
        <dbReference type="ARBA" id="ARBA00022801"/>
    </source>
</evidence>
<dbReference type="SUPFAM" id="SSF55811">
    <property type="entry name" value="Nudix"/>
    <property type="match status" value="1"/>
</dbReference>
<sequence>MGARTARIAHHFSTEACDARCMARVDYFNDPNAPKANSIVPSVTAVVTNDAGEVLLIHKTDNDLWALPGGGVDVGESAPDAAVRETKEEAGIDVEVTGLVGIYTNPAHVMAYDDGEVRQQFSICFRARITGGEVRTSSESKEVAFVAPSKLDELNIHPSMRMRIDHGLAGRPEPYIG</sequence>
<dbReference type="PROSITE" id="PS00893">
    <property type="entry name" value="NUDIX_BOX"/>
    <property type="match status" value="1"/>
</dbReference>
<dbReference type="InterPro" id="IPR000086">
    <property type="entry name" value="NUDIX_hydrolase_dom"/>
</dbReference>
<evidence type="ECO:0000256" key="4">
    <source>
        <dbReference type="RuleBase" id="RU003476"/>
    </source>
</evidence>
<keyword evidence="3 4" id="KW-0378">Hydrolase</keyword>
<comment type="cofactor">
    <cofactor evidence="1">
        <name>Mg(2+)</name>
        <dbReference type="ChEBI" id="CHEBI:18420"/>
    </cofactor>
</comment>
<gene>
    <name evidence="6" type="ORF">GCM10010394_06390</name>
</gene>
<dbReference type="Gene3D" id="3.90.79.10">
    <property type="entry name" value="Nucleoside Triphosphate Pyrophosphohydrolase"/>
    <property type="match status" value="1"/>
</dbReference>
<protein>
    <submittedName>
        <fullName evidence="6">NUDIX domain-containing protein</fullName>
    </submittedName>
</protein>
<dbReference type="PANTHER" id="PTHR43046:SF16">
    <property type="entry name" value="ADP-RIBOSE PYROPHOSPHATASE YJHB-RELATED"/>
    <property type="match status" value="1"/>
</dbReference>
<proteinExistence type="inferred from homology"/>